<dbReference type="AlphaFoldDB" id="A0AAW0UE89"/>
<accession>A0AAW0UE89</accession>
<keyword evidence="2" id="KW-1185">Reference proteome</keyword>
<protein>
    <submittedName>
        <fullName evidence="1">Uncharacterized protein</fullName>
    </submittedName>
</protein>
<sequence length="353" mass="38387">MSLHSTSSILPNTSTPLAASHPIPLPLPIKLPTSGDTVHMINRLPIRLRSRAAGGSAGRERDEAAFWWRAKIWRARPAHALGPPGYSKLQNGMVTLRYRMLFPVAGSAGAYSAAPARWRPSVLSGGEYDGLCKNAVATRRPNLLCVPSFMLSRSPGFLVSPSLPPSFFPCVPSRPYSSKLEAHPSFTTLLNVTIVNPQENYKIQISKDVPLYSSAEVVGSAALGSYSAVERQALVAVSVQHPEMRWLVQVFLVVVVAVLVPAMRLSTPIVRSKAGLLNRAVDTIKCKEMRTITVHTGIHEGDTCRLCPASHERQHSWLAVQFRAGGGNTCWQESGGCRDSPPAIHETISLKVY</sequence>
<name>A0AAW0UE89_SCYPA</name>
<proteinExistence type="predicted"/>
<gene>
    <name evidence="1" type="ORF">O3P69_003934</name>
</gene>
<dbReference type="EMBL" id="JARAKH010000012">
    <property type="protein sequence ID" value="KAK8398380.1"/>
    <property type="molecule type" value="Genomic_DNA"/>
</dbReference>
<reference evidence="1 2" key="1">
    <citation type="submission" date="2023-03" db="EMBL/GenBank/DDBJ databases">
        <title>High-quality genome of Scylla paramamosain provides insights in environmental adaptation.</title>
        <authorList>
            <person name="Zhang L."/>
        </authorList>
    </citation>
    <scope>NUCLEOTIDE SEQUENCE [LARGE SCALE GENOMIC DNA]</scope>
    <source>
        <strain evidence="1">LZ_2023a</strain>
        <tissue evidence="1">Muscle</tissue>
    </source>
</reference>
<evidence type="ECO:0000313" key="1">
    <source>
        <dbReference type="EMBL" id="KAK8398380.1"/>
    </source>
</evidence>
<dbReference type="Proteomes" id="UP001487740">
    <property type="component" value="Unassembled WGS sequence"/>
</dbReference>
<evidence type="ECO:0000313" key="2">
    <source>
        <dbReference type="Proteomes" id="UP001487740"/>
    </source>
</evidence>
<comment type="caution">
    <text evidence="1">The sequence shown here is derived from an EMBL/GenBank/DDBJ whole genome shotgun (WGS) entry which is preliminary data.</text>
</comment>
<organism evidence="1 2">
    <name type="scientific">Scylla paramamosain</name>
    <name type="common">Mud crab</name>
    <dbReference type="NCBI Taxonomy" id="85552"/>
    <lineage>
        <taxon>Eukaryota</taxon>
        <taxon>Metazoa</taxon>
        <taxon>Ecdysozoa</taxon>
        <taxon>Arthropoda</taxon>
        <taxon>Crustacea</taxon>
        <taxon>Multicrustacea</taxon>
        <taxon>Malacostraca</taxon>
        <taxon>Eumalacostraca</taxon>
        <taxon>Eucarida</taxon>
        <taxon>Decapoda</taxon>
        <taxon>Pleocyemata</taxon>
        <taxon>Brachyura</taxon>
        <taxon>Eubrachyura</taxon>
        <taxon>Portunoidea</taxon>
        <taxon>Portunidae</taxon>
        <taxon>Portuninae</taxon>
        <taxon>Scylla</taxon>
    </lineage>
</organism>